<feature type="domain" description="FTP" evidence="16">
    <location>
        <begin position="82"/>
        <end position="131"/>
    </location>
</feature>
<dbReference type="AlphaFoldDB" id="A0A2P8H6P1"/>
<keyword evidence="5 13" id="KW-0645">Protease</keyword>
<feature type="domain" description="Peptidase M4" evidence="14">
    <location>
        <begin position="235"/>
        <end position="376"/>
    </location>
</feature>
<keyword evidence="8 13" id="KW-0378">Hydrolase</keyword>
<dbReference type="PANTHER" id="PTHR33794">
    <property type="entry name" value="BACILLOLYSIN"/>
    <property type="match status" value="1"/>
</dbReference>
<evidence type="ECO:0000259" key="16">
    <source>
        <dbReference type="Pfam" id="PF07504"/>
    </source>
</evidence>
<dbReference type="Proteomes" id="UP000242682">
    <property type="component" value="Unassembled WGS sequence"/>
</dbReference>
<dbReference type="PRINTS" id="PR00730">
    <property type="entry name" value="THERMOLYSIN"/>
</dbReference>
<evidence type="ECO:0000256" key="1">
    <source>
        <dbReference type="ARBA" id="ARBA00001947"/>
    </source>
</evidence>
<keyword evidence="11 13" id="KW-0482">Metalloprotease</keyword>
<evidence type="ECO:0000256" key="5">
    <source>
        <dbReference type="ARBA" id="ARBA00022670"/>
    </source>
</evidence>
<keyword evidence="10" id="KW-0106">Calcium</keyword>
<dbReference type="InterPro" id="IPR023612">
    <property type="entry name" value="Peptidase_M4"/>
</dbReference>
<dbReference type="InterPro" id="IPR050728">
    <property type="entry name" value="Zinc_Metalloprotease_M4"/>
</dbReference>
<dbReference type="GO" id="GO:0004222">
    <property type="term" value="F:metalloendopeptidase activity"/>
    <property type="evidence" value="ECO:0007669"/>
    <property type="project" value="UniProtKB-UniRule"/>
</dbReference>
<evidence type="ECO:0000313" key="17">
    <source>
        <dbReference type="EMBL" id="PSL41873.1"/>
    </source>
</evidence>
<evidence type="ECO:0000259" key="14">
    <source>
        <dbReference type="Pfam" id="PF01447"/>
    </source>
</evidence>
<keyword evidence="4 13" id="KW-0964">Secreted</keyword>
<dbReference type="Gene3D" id="3.10.450.40">
    <property type="match status" value="1"/>
</dbReference>
<evidence type="ECO:0000256" key="8">
    <source>
        <dbReference type="ARBA" id="ARBA00022801"/>
    </source>
</evidence>
<dbReference type="SUPFAM" id="SSF55486">
    <property type="entry name" value="Metalloproteases ('zincins'), catalytic domain"/>
    <property type="match status" value="1"/>
</dbReference>
<dbReference type="Gene3D" id="3.10.450.490">
    <property type="match status" value="1"/>
</dbReference>
<evidence type="ECO:0000256" key="13">
    <source>
        <dbReference type="RuleBase" id="RU366073"/>
    </source>
</evidence>
<evidence type="ECO:0000256" key="12">
    <source>
        <dbReference type="PIRSR" id="PIRSR623612-1"/>
    </source>
</evidence>
<feature type="domain" description="Peptidase M4 C-terminal" evidence="15">
    <location>
        <begin position="380"/>
        <end position="541"/>
    </location>
</feature>
<evidence type="ECO:0000256" key="9">
    <source>
        <dbReference type="ARBA" id="ARBA00022833"/>
    </source>
</evidence>
<proteinExistence type="inferred from homology"/>
<comment type="subcellular location">
    <subcellularLocation>
        <location evidence="2 13">Secreted</location>
    </subcellularLocation>
</comment>
<feature type="chain" id="PRO_5039742061" description="Neutral metalloproteinase" evidence="13">
    <location>
        <begin position="25"/>
        <end position="543"/>
    </location>
</feature>
<dbReference type="RefSeq" id="WP_106531679.1">
    <property type="nucleotide sequence ID" value="NZ_PYAT01000001.1"/>
</dbReference>
<comment type="cofactor">
    <cofactor evidence="1 13">
        <name>Zn(2+)</name>
        <dbReference type="ChEBI" id="CHEBI:29105"/>
    </cofactor>
</comment>
<feature type="active site" description="Proton donor" evidence="12">
    <location>
        <position position="458"/>
    </location>
</feature>
<comment type="similarity">
    <text evidence="3 13">Belongs to the peptidase M4 family.</text>
</comment>
<keyword evidence="7 13" id="KW-0732">Signal</keyword>
<dbReference type="OrthoDB" id="291295at2"/>
<comment type="caution">
    <text evidence="17">The sequence shown here is derived from an EMBL/GenBank/DDBJ whole genome shotgun (WGS) entry which is preliminary data.</text>
</comment>
<dbReference type="PANTHER" id="PTHR33794:SF3">
    <property type="entry name" value="NEUTRAL PROTEASE B"/>
    <property type="match status" value="1"/>
</dbReference>
<name>A0A2P8H6P1_9BACL</name>
<dbReference type="CDD" id="cd09597">
    <property type="entry name" value="M4_TLP"/>
    <property type="match status" value="1"/>
</dbReference>
<dbReference type="InterPro" id="IPR001570">
    <property type="entry name" value="Peptidase_M4_C_domain"/>
</dbReference>
<evidence type="ECO:0000256" key="11">
    <source>
        <dbReference type="ARBA" id="ARBA00023049"/>
    </source>
</evidence>
<dbReference type="InterPro" id="IPR027268">
    <property type="entry name" value="Peptidase_M4/M1_CTD_sf"/>
</dbReference>
<comment type="function">
    <text evidence="13">Extracellular zinc metalloprotease.</text>
</comment>
<dbReference type="EC" id="3.4.24.-" evidence="13"/>
<evidence type="ECO:0000256" key="3">
    <source>
        <dbReference type="ARBA" id="ARBA00009388"/>
    </source>
</evidence>
<sequence>MKRLVSLGFVVALTFSGLSPSAAAGSNDRISETVSYNAETGTPYFIAGTLTTPSLNSPTNIVLSYLEEKEKLYSIESGGKTTFDPVSEKTDELGFTNIKLQQMHNGIPVFGSILSALVDQAGVLTAVSGEVVPIPPMKAVEKTSLLPVSEASAAILADLGAKLGAAPEIIHEERPSLTVYVSEGEAKFAYSSEVEFLKPEPGNFHYLIDALSGKVLTSFNQIHHADPTGKDTVSAGKGLIGDKKAIHTIKNAEGTFLLDRTRGKGILTYDGAKGLLLPGKLWRDSDGIFNESYDGAAVDAHVYAGQTFDYYKNIHGRISYDGTGAKVVSTVHYGENYNNAFWSGSQMVYGDGDGVMFSPLSGSLDVVAHELTHAVTASTAKLIYQGDSGAINESMSDIFGILVEDHFKNSPDWLIGEDIYTPKQKGDALRSLADPTVSGQPDHYTKRYMGTEDYGGVHINSGIGNKVGFLLASGGTHFNIKVQGIGKAKTGKILYRTLTQYLTPKTTYRQYQAAAVQAATDLYGASSSEVASVKAAFSAVGLK</sequence>
<evidence type="ECO:0000256" key="6">
    <source>
        <dbReference type="ARBA" id="ARBA00022723"/>
    </source>
</evidence>
<dbReference type="EMBL" id="PYAT01000001">
    <property type="protein sequence ID" value="PSL41873.1"/>
    <property type="molecule type" value="Genomic_DNA"/>
</dbReference>
<dbReference type="InterPro" id="IPR013856">
    <property type="entry name" value="Peptidase_M4_domain"/>
</dbReference>
<gene>
    <name evidence="17" type="ORF">B0H99_101119</name>
</gene>
<keyword evidence="9 13" id="KW-0862">Zinc</keyword>
<reference evidence="17 18" key="1">
    <citation type="submission" date="2018-03" db="EMBL/GenBank/DDBJ databases">
        <title>Genomic Encyclopedia of Type Strains, Phase III (KMG-III): the genomes of soil and plant-associated and newly described type strains.</title>
        <authorList>
            <person name="Whitman W."/>
        </authorList>
    </citation>
    <scope>NUCLEOTIDE SEQUENCE [LARGE SCALE GENOMIC DNA]</scope>
    <source>
        <strain evidence="17 18">CGMCC 1.12259</strain>
    </source>
</reference>
<dbReference type="FunFam" id="1.10.390.10:FF:000012">
    <property type="entry name" value="Thermolysin"/>
    <property type="match status" value="1"/>
</dbReference>
<keyword evidence="6" id="KW-0479">Metal-binding</keyword>
<dbReference type="GO" id="GO:0005576">
    <property type="term" value="C:extracellular region"/>
    <property type="evidence" value="ECO:0007669"/>
    <property type="project" value="UniProtKB-SubCell"/>
</dbReference>
<evidence type="ECO:0000256" key="2">
    <source>
        <dbReference type="ARBA" id="ARBA00004613"/>
    </source>
</evidence>
<dbReference type="Pfam" id="PF02868">
    <property type="entry name" value="Peptidase_M4_C"/>
    <property type="match status" value="1"/>
</dbReference>
<dbReference type="InterPro" id="IPR011096">
    <property type="entry name" value="FTP_domain"/>
</dbReference>
<evidence type="ECO:0000259" key="15">
    <source>
        <dbReference type="Pfam" id="PF02868"/>
    </source>
</evidence>
<organism evidence="17 18">
    <name type="scientific">Planomicrobium soli</name>
    <dbReference type="NCBI Taxonomy" id="1176648"/>
    <lineage>
        <taxon>Bacteria</taxon>
        <taxon>Bacillati</taxon>
        <taxon>Bacillota</taxon>
        <taxon>Bacilli</taxon>
        <taxon>Bacillales</taxon>
        <taxon>Caryophanaceae</taxon>
        <taxon>Planomicrobium</taxon>
    </lineage>
</organism>
<dbReference type="GO" id="GO:0046872">
    <property type="term" value="F:metal ion binding"/>
    <property type="evidence" value="ECO:0007669"/>
    <property type="project" value="UniProtKB-UniRule"/>
</dbReference>
<keyword evidence="18" id="KW-1185">Reference proteome</keyword>
<dbReference type="Pfam" id="PF01447">
    <property type="entry name" value="Peptidase_M4"/>
    <property type="match status" value="1"/>
</dbReference>
<dbReference type="Gene3D" id="3.10.170.10">
    <property type="match status" value="1"/>
</dbReference>
<evidence type="ECO:0000313" key="18">
    <source>
        <dbReference type="Proteomes" id="UP000242682"/>
    </source>
</evidence>
<evidence type="ECO:0000256" key="7">
    <source>
        <dbReference type="ARBA" id="ARBA00022729"/>
    </source>
</evidence>
<feature type="active site" evidence="12">
    <location>
        <position position="370"/>
    </location>
</feature>
<evidence type="ECO:0000256" key="10">
    <source>
        <dbReference type="ARBA" id="ARBA00022837"/>
    </source>
</evidence>
<dbReference type="Gene3D" id="1.10.390.10">
    <property type="entry name" value="Neutral Protease Domain 2"/>
    <property type="match status" value="1"/>
</dbReference>
<feature type="signal peptide" evidence="13">
    <location>
        <begin position="1"/>
        <end position="24"/>
    </location>
</feature>
<evidence type="ECO:0000256" key="4">
    <source>
        <dbReference type="ARBA" id="ARBA00022525"/>
    </source>
</evidence>
<protein>
    <recommendedName>
        <fullName evidence="13">Neutral metalloproteinase</fullName>
        <ecNumber evidence="13">3.4.24.-</ecNumber>
    </recommendedName>
</protein>
<dbReference type="Pfam" id="PF07504">
    <property type="entry name" value="FTP"/>
    <property type="match status" value="1"/>
</dbReference>
<dbReference type="GO" id="GO:0006508">
    <property type="term" value="P:proteolysis"/>
    <property type="evidence" value="ECO:0007669"/>
    <property type="project" value="UniProtKB-KW"/>
</dbReference>
<accession>A0A2P8H6P1</accession>